<gene>
    <name evidence="3" type="ORF">CGE01nite_19170</name>
</gene>
<dbReference type="Proteomes" id="UP000320461">
    <property type="component" value="Unassembled WGS sequence"/>
</dbReference>
<evidence type="ECO:0000313" key="4">
    <source>
        <dbReference type="Proteomes" id="UP000320461"/>
    </source>
</evidence>
<organism evidence="3 4">
    <name type="scientific">Cellulomonas gelida</name>
    <dbReference type="NCBI Taxonomy" id="1712"/>
    <lineage>
        <taxon>Bacteria</taxon>
        <taxon>Bacillati</taxon>
        <taxon>Actinomycetota</taxon>
        <taxon>Actinomycetes</taxon>
        <taxon>Micrococcales</taxon>
        <taxon>Cellulomonadaceae</taxon>
        <taxon>Cellulomonas</taxon>
    </lineage>
</organism>
<dbReference type="GO" id="GO:0015074">
    <property type="term" value="P:DNA integration"/>
    <property type="evidence" value="ECO:0007669"/>
    <property type="project" value="InterPro"/>
</dbReference>
<accession>A0A4Y3KLX7</accession>
<feature type="compositionally biased region" description="Polar residues" evidence="1">
    <location>
        <begin position="73"/>
        <end position="83"/>
    </location>
</feature>
<dbReference type="InterPro" id="IPR001584">
    <property type="entry name" value="Integrase_cat-core"/>
</dbReference>
<name>A0A4Y3KLX7_9CELL</name>
<comment type="caution">
    <text evidence="3">The sequence shown here is derived from an EMBL/GenBank/DDBJ whole genome shotgun (WGS) entry which is preliminary data.</text>
</comment>
<dbReference type="AlphaFoldDB" id="A0A4Y3KLX7"/>
<feature type="region of interest" description="Disordered" evidence="1">
    <location>
        <begin position="71"/>
        <end position="90"/>
    </location>
</feature>
<feature type="domain" description="Integrase catalytic" evidence="2">
    <location>
        <begin position="12"/>
        <end position="65"/>
    </location>
</feature>
<reference evidence="3 4" key="1">
    <citation type="submission" date="2019-06" db="EMBL/GenBank/DDBJ databases">
        <title>Whole genome shotgun sequence of Cellulomonas gelida NBRC 3748.</title>
        <authorList>
            <person name="Hosoyama A."/>
            <person name="Uohara A."/>
            <person name="Ohji S."/>
            <person name="Ichikawa N."/>
        </authorList>
    </citation>
    <scope>NUCLEOTIDE SEQUENCE [LARGE SCALE GENOMIC DNA]</scope>
    <source>
        <strain evidence="3 4">NBRC 3748</strain>
    </source>
</reference>
<evidence type="ECO:0000313" key="3">
    <source>
        <dbReference type="EMBL" id="GEA84666.1"/>
    </source>
</evidence>
<sequence length="90" mass="10285">MQRKPLDRRRSINALAEAFNSLFKAELVRSKGPWRSVDGLEIAVAEYVDWFSHRRLHGKIGLIPPTEHEDNYYRQNDAPTTVDASLAGPH</sequence>
<keyword evidence="4" id="KW-1185">Reference proteome</keyword>
<dbReference type="Pfam" id="PF13683">
    <property type="entry name" value="rve_3"/>
    <property type="match status" value="1"/>
</dbReference>
<evidence type="ECO:0000256" key="1">
    <source>
        <dbReference type="SAM" id="MobiDB-lite"/>
    </source>
</evidence>
<dbReference type="OrthoDB" id="4281720at2"/>
<proteinExistence type="predicted"/>
<dbReference type="EMBL" id="BJLQ01000018">
    <property type="protein sequence ID" value="GEA84666.1"/>
    <property type="molecule type" value="Genomic_DNA"/>
</dbReference>
<dbReference type="RefSeq" id="WP_141370548.1">
    <property type="nucleotide sequence ID" value="NZ_BJLQ01000018.1"/>
</dbReference>
<protein>
    <recommendedName>
        <fullName evidence="2">Integrase catalytic domain-containing protein</fullName>
    </recommendedName>
</protein>
<evidence type="ECO:0000259" key="2">
    <source>
        <dbReference type="Pfam" id="PF13683"/>
    </source>
</evidence>